<evidence type="ECO:0000313" key="7">
    <source>
        <dbReference type="EMBL" id="NOL51155.1"/>
    </source>
</evidence>
<keyword evidence="1 4" id="KW-0732">Signal</keyword>
<comment type="similarity">
    <text evidence="4">Belongs to the BamE family.</text>
</comment>
<keyword evidence="8" id="KW-1185">Reference proteome</keyword>
<dbReference type="InterPro" id="IPR037873">
    <property type="entry name" value="BamE-like"/>
</dbReference>
<dbReference type="InterPro" id="IPR026592">
    <property type="entry name" value="BamE"/>
</dbReference>
<feature type="chain" id="PRO_5033171042" description="Outer membrane protein assembly factor BamE" evidence="4">
    <location>
        <begin position="29"/>
        <end position="162"/>
    </location>
</feature>
<evidence type="ECO:0000256" key="3">
    <source>
        <dbReference type="ARBA" id="ARBA00023237"/>
    </source>
</evidence>
<feature type="domain" description="Outer membrane protein assembly factor BamE" evidence="6">
    <location>
        <begin position="43"/>
        <end position="110"/>
    </location>
</feature>
<dbReference type="GO" id="GO:1990063">
    <property type="term" value="C:Bam protein complex"/>
    <property type="evidence" value="ECO:0007669"/>
    <property type="project" value="TreeGrafter"/>
</dbReference>
<keyword evidence="3 4" id="KW-0998">Cell outer membrane</keyword>
<comment type="caution">
    <text evidence="7">The sequence shown here is derived from an EMBL/GenBank/DDBJ whole genome shotgun (WGS) entry which is preliminary data.</text>
</comment>
<feature type="compositionally biased region" description="Polar residues" evidence="5">
    <location>
        <begin position="118"/>
        <end position="130"/>
    </location>
</feature>
<dbReference type="Proteomes" id="UP000537862">
    <property type="component" value="Unassembled WGS sequence"/>
</dbReference>
<evidence type="ECO:0000256" key="1">
    <source>
        <dbReference type="ARBA" id="ARBA00022729"/>
    </source>
</evidence>
<reference evidence="7 8" key="1">
    <citation type="submission" date="2020-05" db="EMBL/GenBank/DDBJ databases">
        <authorList>
            <person name="Niu N."/>
        </authorList>
    </citation>
    <scope>NUCLEOTIDE SEQUENCE [LARGE SCALE GENOMIC DNA]</scope>
    <source>
        <strain evidence="7 8">3340-03</strain>
    </source>
</reference>
<dbReference type="EMBL" id="JABGBN010000001">
    <property type="protein sequence ID" value="NOL51155.1"/>
    <property type="molecule type" value="Genomic_DNA"/>
</dbReference>
<evidence type="ECO:0000256" key="5">
    <source>
        <dbReference type="SAM" id="MobiDB-lite"/>
    </source>
</evidence>
<comment type="function">
    <text evidence="4">Part of the outer membrane protein assembly complex, which is involved in assembly and insertion of beta-barrel proteins into the outer membrane.</text>
</comment>
<dbReference type="HAMAP" id="MF_00925">
    <property type="entry name" value="OM_assembly_BamE"/>
    <property type="match status" value="1"/>
</dbReference>
<dbReference type="PANTHER" id="PTHR37482">
    <property type="entry name" value="OUTER MEMBRANE PROTEIN ASSEMBLY FACTOR BAME"/>
    <property type="match status" value="1"/>
</dbReference>
<dbReference type="GO" id="GO:0051205">
    <property type="term" value="P:protein insertion into membrane"/>
    <property type="evidence" value="ECO:0007669"/>
    <property type="project" value="UniProtKB-UniRule"/>
</dbReference>
<organism evidence="7 8">
    <name type="scientific">Pelistega suis</name>
    <dbReference type="NCBI Taxonomy" id="1631957"/>
    <lineage>
        <taxon>Bacteria</taxon>
        <taxon>Pseudomonadati</taxon>
        <taxon>Pseudomonadota</taxon>
        <taxon>Betaproteobacteria</taxon>
        <taxon>Burkholderiales</taxon>
        <taxon>Alcaligenaceae</taxon>
        <taxon>Pelistega</taxon>
    </lineage>
</organism>
<dbReference type="AlphaFoldDB" id="A0A849P5Z1"/>
<dbReference type="GO" id="GO:0030674">
    <property type="term" value="F:protein-macromolecule adaptor activity"/>
    <property type="evidence" value="ECO:0007669"/>
    <property type="project" value="TreeGrafter"/>
</dbReference>
<dbReference type="RefSeq" id="WP_171679825.1">
    <property type="nucleotide sequence ID" value="NZ_JABGBN010000001.1"/>
</dbReference>
<accession>A0A849P5Z1</accession>
<gene>
    <name evidence="4" type="primary">bamE</name>
    <name evidence="7" type="ORF">HKX39_03065</name>
</gene>
<evidence type="ECO:0000256" key="2">
    <source>
        <dbReference type="ARBA" id="ARBA00023136"/>
    </source>
</evidence>
<dbReference type="PANTHER" id="PTHR37482:SF1">
    <property type="entry name" value="OUTER MEMBRANE PROTEIN ASSEMBLY FACTOR BAME"/>
    <property type="match status" value="1"/>
</dbReference>
<comment type="subcellular location">
    <subcellularLocation>
        <location evidence="4">Cell outer membrane</location>
    </subcellularLocation>
</comment>
<keyword evidence="2 4" id="KW-0472">Membrane</keyword>
<evidence type="ECO:0000313" key="8">
    <source>
        <dbReference type="Proteomes" id="UP000537862"/>
    </source>
</evidence>
<feature type="region of interest" description="Disordered" evidence="5">
    <location>
        <begin position="114"/>
        <end position="162"/>
    </location>
</feature>
<name>A0A849P5Z1_9BURK</name>
<comment type="subunit">
    <text evidence="4">Part of the Bam complex.</text>
</comment>
<evidence type="ECO:0000256" key="4">
    <source>
        <dbReference type="HAMAP-Rule" id="MF_00925"/>
    </source>
</evidence>
<dbReference type="Pfam" id="PF04355">
    <property type="entry name" value="BamE"/>
    <property type="match status" value="1"/>
</dbReference>
<dbReference type="InterPro" id="IPR007450">
    <property type="entry name" value="BamE_dom"/>
</dbReference>
<proteinExistence type="inferred from homology"/>
<dbReference type="Gene3D" id="3.30.1450.10">
    <property type="match status" value="1"/>
</dbReference>
<dbReference type="GO" id="GO:0043165">
    <property type="term" value="P:Gram-negative-bacterium-type cell outer membrane assembly"/>
    <property type="evidence" value="ECO:0007669"/>
    <property type="project" value="UniProtKB-UniRule"/>
</dbReference>
<feature type="signal peptide" evidence="4">
    <location>
        <begin position="1"/>
        <end position="28"/>
    </location>
</feature>
<protein>
    <recommendedName>
        <fullName evidence="4">Outer membrane protein assembly factor BamE</fullName>
    </recommendedName>
</protein>
<sequence precursor="true">MNNQFSALRLRKSLIATLFAVTALTACSSGKWGFPYRAPVQQGNWVTAEQVSLLQVGMTAEQVRFALGTPTLTNVFHPNRWDYPYYFKPGYGEPVLRKFVVWFDNNGLLARWEGDEQPNFQPSDYATQQRWDGRQAPQEAEKSLQEATPALPDTGVQTTPLQ</sequence>
<evidence type="ECO:0000259" key="6">
    <source>
        <dbReference type="Pfam" id="PF04355"/>
    </source>
</evidence>